<evidence type="ECO:0000313" key="1">
    <source>
        <dbReference type="EMBL" id="KAH7932698.1"/>
    </source>
</evidence>
<dbReference type="EMBL" id="CM023478">
    <property type="protein sequence ID" value="KAH7932698.1"/>
    <property type="molecule type" value="Genomic_DNA"/>
</dbReference>
<dbReference type="Proteomes" id="UP000821865">
    <property type="component" value="Chromosome 9"/>
</dbReference>
<proteinExistence type="predicted"/>
<protein>
    <submittedName>
        <fullName evidence="1">Uncharacterized protein</fullName>
    </submittedName>
</protein>
<accession>A0ACB8C0X9</accession>
<name>A0ACB8C0X9_DERSI</name>
<organism evidence="1 2">
    <name type="scientific">Dermacentor silvarum</name>
    <name type="common">Tick</name>
    <dbReference type="NCBI Taxonomy" id="543639"/>
    <lineage>
        <taxon>Eukaryota</taxon>
        <taxon>Metazoa</taxon>
        <taxon>Ecdysozoa</taxon>
        <taxon>Arthropoda</taxon>
        <taxon>Chelicerata</taxon>
        <taxon>Arachnida</taxon>
        <taxon>Acari</taxon>
        <taxon>Parasitiformes</taxon>
        <taxon>Ixodida</taxon>
        <taxon>Ixodoidea</taxon>
        <taxon>Ixodidae</taxon>
        <taxon>Rhipicephalinae</taxon>
        <taxon>Dermacentor</taxon>
    </lineage>
</organism>
<reference evidence="1" key="1">
    <citation type="submission" date="2020-05" db="EMBL/GenBank/DDBJ databases">
        <title>Large-scale comparative analyses of tick genomes elucidate their genetic diversity and vector capacities.</title>
        <authorList>
            <person name="Jia N."/>
            <person name="Wang J."/>
            <person name="Shi W."/>
            <person name="Du L."/>
            <person name="Sun Y."/>
            <person name="Zhan W."/>
            <person name="Jiang J."/>
            <person name="Wang Q."/>
            <person name="Zhang B."/>
            <person name="Ji P."/>
            <person name="Sakyi L.B."/>
            <person name="Cui X."/>
            <person name="Yuan T."/>
            <person name="Jiang B."/>
            <person name="Yang W."/>
            <person name="Lam T.T.-Y."/>
            <person name="Chang Q."/>
            <person name="Ding S."/>
            <person name="Wang X."/>
            <person name="Zhu J."/>
            <person name="Ruan X."/>
            <person name="Zhao L."/>
            <person name="Wei J."/>
            <person name="Que T."/>
            <person name="Du C."/>
            <person name="Cheng J."/>
            <person name="Dai P."/>
            <person name="Han X."/>
            <person name="Huang E."/>
            <person name="Gao Y."/>
            <person name="Liu J."/>
            <person name="Shao H."/>
            <person name="Ye R."/>
            <person name="Li L."/>
            <person name="Wei W."/>
            <person name="Wang X."/>
            <person name="Wang C."/>
            <person name="Yang T."/>
            <person name="Huo Q."/>
            <person name="Li W."/>
            <person name="Guo W."/>
            <person name="Chen H."/>
            <person name="Zhou L."/>
            <person name="Ni X."/>
            <person name="Tian J."/>
            <person name="Zhou Y."/>
            <person name="Sheng Y."/>
            <person name="Liu T."/>
            <person name="Pan Y."/>
            <person name="Xia L."/>
            <person name="Li J."/>
            <person name="Zhao F."/>
            <person name="Cao W."/>
        </authorList>
    </citation>
    <scope>NUCLEOTIDE SEQUENCE</scope>
    <source>
        <strain evidence="1">Dsil-2018</strain>
    </source>
</reference>
<sequence length="715" mass="81194">MVWKETCWTLSMLLLRRERTTEEKIAWRLQKEKIVKGGSRLLRWLIVIDIMLFGLWVVSPRIPVDTNADLAGQVASERRMDQHYAGQMYGPDGYNEGGEAEQHDVYHHADHNRYSDVDVGQDDAVQPGVHKSDSKKCAKCCPCKCPGLDGGTDWKARKGASQSASKPEPERRARSKRLTGTCKERNVLQQPIPRDARARYFMTLCSTSGCRWLQSFLDEGGLPRKEAARRNLPCTNFYRHVCDAKTRSPYKLGTEKLMESMRRILSRHKAQEGRLPVNSDSLFKRCMEGVDLMIKDHIRYDWDEKKLDGCTYNMPKTPVTLSDRFFKSGRRRTMPEFFDYIKGLTNNLSLDDSTVPAKGFFTREWIPAACQWVARAARCHYALDLGMETGEHLARYQLYWKVIYFSPLLGPMTNRIFEAVFDEPPKARVQACFNLMEDHYITNTTKTARRALKGAIRRPHDVLSRVSWLLRWALRDRVPRTKAAVEATVVSGAPGAAGTAAELVMAQFNASIAAAVRRHLEVVDAEFINSMRHRDVPLMSLFSAETQYVKKRKAIVVSPGLVSVIMNVTHSTDPIATVLIGAPILRAMVPRRQGVYKWQWASQRRLNSAIECVENKMASSKTVAGRVLTESSILEPLFDAYRRSLADEIGLGKRLTKQYSNNELFYVLWAHGHCDDPLADVVVNGVANNSAHFASTFGCSRGDRLWSEDKCTFWV</sequence>
<evidence type="ECO:0000313" key="2">
    <source>
        <dbReference type="Proteomes" id="UP000821865"/>
    </source>
</evidence>
<gene>
    <name evidence="1" type="ORF">HPB49_001285</name>
</gene>
<keyword evidence="2" id="KW-1185">Reference proteome</keyword>
<comment type="caution">
    <text evidence="1">The sequence shown here is derived from an EMBL/GenBank/DDBJ whole genome shotgun (WGS) entry which is preliminary data.</text>
</comment>